<reference evidence="3 4" key="1">
    <citation type="submission" date="2020-11" db="EMBL/GenBank/DDBJ databases">
        <title>Treponema Peruensis nv. sp., first commensal Treponema isolated from human feces.</title>
        <authorList>
            <person name="Belkhou C."/>
            <person name="Raes J."/>
        </authorList>
    </citation>
    <scope>NUCLEOTIDE SEQUENCE [LARGE SCALE GENOMIC DNA]</scope>
    <source>
        <strain evidence="3 4">RCC2812</strain>
    </source>
</reference>
<dbReference type="KEGG" id="tper:IWA51_01380"/>
<accession>A0A7T3V5U4</accession>
<dbReference type="InterPro" id="IPR009906">
    <property type="entry name" value="D-Glu_cyclase"/>
</dbReference>
<gene>
    <name evidence="3" type="ORF">IWA51_01380</name>
</gene>
<dbReference type="NCBIfam" id="NF003969">
    <property type="entry name" value="PRK05463.1"/>
    <property type="match status" value="1"/>
</dbReference>
<organism evidence="3 4">
    <name type="scientific">Treponema peruense</name>
    <dbReference type="NCBI Taxonomy" id="2787628"/>
    <lineage>
        <taxon>Bacteria</taxon>
        <taxon>Pseudomonadati</taxon>
        <taxon>Spirochaetota</taxon>
        <taxon>Spirochaetia</taxon>
        <taxon>Spirochaetales</taxon>
        <taxon>Treponemataceae</taxon>
        <taxon>Treponema</taxon>
    </lineage>
</organism>
<evidence type="ECO:0000313" key="4">
    <source>
        <dbReference type="Proteomes" id="UP000595224"/>
    </source>
</evidence>
<dbReference type="SUPFAM" id="SSF160920">
    <property type="entry name" value="PSTPO5379-like"/>
    <property type="match status" value="1"/>
</dbReference>
<dbReference type="Proteomes" id="UP000595224">
    <property type="component" value="Chromosome"/>
</dbReference>
<dbReference type="EMBL" id="CP064936">
    <property type="protein sequence ID" value="QQA01300.1"/>
    <property type="molecule type" value="Genomic_DNA"/>
</dbReference>
<dbReference type="Gene3D" id="3.30.2040.10">
    <property type="entry name" value="PSTPO5379-like domain"/>
    <property type="match status" value="1"/>
</dbReference>
<name>A0A7T3V5U4_9SPIR</name>
<dbReference type="InterPro" id="IPR038021">
    <property type="entry name" value="Putative_hydro-lyase"/>
</dbReference>
<keyword evidence="2 3" id="KW-0456">Lyase</keyword>
<dbReference type="GO" id="GO:0016829">
    <property type="term" value="F:lyase activity"/>
    <property type="evidence" value="ECO:0007669"/>
    <property type="project" value="UniProtKB-KW"/>
</dbReference>
<dbReference type="PANTHER" id="PTHR32022:SF10">
    <property type="entry name" value="D-GLUTAMATE CYCLASE, MITOCHONDRIAL"/>
    <property type="match status" value="1"/>
</dbReference>
<comment type="similarity">
    <text evidence="1">Belongs to the D-glutamate cyclase family.</text>
</comment>
<dbReference type="RefSeq" id="WP_198442873.1">
    <property type="nucleotide sequence ID" value="NZ_CBCSHE010000013.1"/>
</dbReference>
<dbReference type="FunFam" id="3.30.2040.10:FF:000001">
    <property type="entry name" value="D-glutamate cyclase, mitochondrial"/>
    <property type="match status" value="1"/>
</dbReference>
<protein>
    <submittedName>
        <fullName evidence="3">Putative hydro-lyase</fullName>
    </submittedName>
</protein>
<evidence type="ECO:0000256" key="2">
    <source>
        <dbReference type="ARBA" id="ARBA00023239"/>
    </source>
</evidence>
<sequence length="265" mass="28971">MSEKNIYADCLPGEVRALIREGKITCQTSGMCSGFAQANLCVLPKKYAYDFLLFTQRNPKSCPVLEVSDEGSRTLHSIARGADIATDIPKYRIWKNGVLDGEYTDVSSFWRDDLVSFLIGCSFSFEFELIAAGIDVRNISLGCNVPMYLTNIDTVPAGIFGGKMVVSMRPIPYDQIVRAVTVSGSMPRVHGTPIHIGDPSVIGIKDLSHPDFGDAVPVKEGEVPVFWCCGVTPQSVVMNSKPDFCITHSPGHMFITDVPNAMLKN</sequence>
<dbReference type="Gene3D" id="3.40.1640.10">
    <property type="entry name" value="PSTPO5379-like"/>
    <property type="match status" value="1"/>
</dbReference>
<dbReference type="PANTHER" id="PTHR32022">
    <property type="entry name" value="D-GLUTAMATE CYCLASE, MITOCHONDRIAL"/>
    <property type="match status" value="1"/>
</dbReference>
<dbReference type="Pfam" id="PF07286">
    <property type="entry name" value="D-Glu_cyclase"/>
    <property type="match status" value="1"/>
</dbReference>
<dbReference type="AlphaFoldDB" id="A0A7T3V5U4"/>
<dbReference type="InterPro" id="IPR016938">
    <property type="entry name" value="UPF0317"/>
</dbReference>
<evidence type="ECO:0000313" key="3">
    <source>
        <dbReference type="EMBL" id="QQA01300.1"/>
    </source>
</evidence>
<evidence type="ECO:0000256" key="1">
    <source>
        <dbReference type="ARBA" id="ARBA00007896"/>
    </source>
</evidence>
<dbReference type="HAMAP" id="MF_01830">
    <property type="entry name" value="Hydro_lyase"/>
    <property type="match status" value="1"/>
</dbReference>
<proteinExistence type="inferred from homology"/>
<keyword evidence="4" id="KW-1185">Reference proteome</keyword>
<dbReference type="PIRSF" id="PIRSF029755">
    <property type="entry name" value="UCP029755"/>
    <property type="match status" value="1"/>
</dbReference>